<gene>
    <name evidence="5" type="ORF">Moror_5693</name>
</gene>
<reference evidence="5 6" key="1">
    <citation type="journal article" date="2014" name="BMC Genomics">
        <title>Genome and secretome analysis of the hemibiotrophic fungal pathogen, Moniliophthora roreri, which causes frosty pod rot disease of cacao: mechanisms of the biotrophic and necrotrophic phases.</title>
        <authorList>
            <person name="Meinhardt L.W."/>
            <person name="Costa G.G.L."/>
            <person name="Thomazella D.P.T."/>
            <person name="Teixeira P.J.P.L."/>
            <person name="Carazzolle M.F."/>
            <person name="Schuster S.C."/>
            <person name="Carlson J.E."/>
            <person name="Guiltinan M.J."/>
            <person name="Mieczkowski P."/>
            <person name="Farmer A."/>
            <person name="Ramaraj T."/>
            <person name="Crozier J."/>
            <person name="Davis R.E."/>
            <person name="Shao J."/>
            <person name="Melnick R.L."/>
            <person name="Pereira G.A.G."/>
            <person name="Bailey B.A."/>
        </authorList>
    </citation>
    <scope>NUCLEOTIDE SEQUENCE [LARGE SCALE GENOMIC DNA]</scope>
    <source>
        <strain evidence="5 6">MCA 2997</strain>
    </source>
</reference>
<dbReference type="Proteomes" id="UP000017559">
    <property type="component" value="Unassembled WGS sequence"/>
</dbReference>
<dbReference type="GO" id="GO:0008270">
    <property type="term" value="F:zinc ion binding"/>
    <property type="evidence" value="ECO:0007669"/>
    <property type="project" value="UniProtKB-KW"/>
</dbReference>
<keyword evidence="6" id="KW-1185">Reference proteome</keyword>
<evidence type="ECO:0000259" key="4">
    <source>
        <dbReference type="PROSITE" id="PS50158"/>
    </source>
</evidence>
<dbReference type="PROSITE" id="PS50158">
    <property type="entry name" value="ZF_CCHC"/>
    <property type="match status" value="1"/>
</dbReference>
<dbReference type="Gene3D" id="4.10.60.10">
    <property type="entry name" value="Zinc finger, CCHC-type"/>
    <property type="match status" value="1"/>
</dbReference>
<evidence type="ECO:0000313" key="6">
    <source>
        <dbReference type="Proteomes" id="UP000017559"/>
    </source>
</evidence>
<organism evidence="5 6">
    <name type="scientific">Moniliophthora roreri (strain MCA 2997)</name>
    <name type="common">Cocoa frosty pod rot fungus</name>
    <name type="synonym">Crinipellis roreri</name>
    <dbReference type="NCBI Taxonomy" id="1381753"/>
    <lineage>
        <taxon>Eukaryota</taxon>
        <taxon>Fungi</taxon>
        <taxon>Dikarya</taxon>
        <taxon>Basidiomycota</taxon>
        <taxon>Agaricomycotina</taxon>
        <taxon>Agaricomycetes</taxon>
        <taxon>Agaricomycetidae</taxon>
        <taxon>Agaricales</taxon>
        <taxon>Marasmiineae</taxon>
        <taxon>Marasmiaceae</taxon>
        <taxon>Moniliophthora</taxon>
    </lineage>
</organism>
<comment type="caution">
    <text evidence="5">The sequence shown here is derived from an EMBL/GenBank/DDBJ whole genome shotgun (WGS) entry which is preliminary data.</text>
</comment>
<accession>V2WQC0</accession>
<keyword evidence="2" id="KW-0862">Zinc</keyword>
<name>V2WQC0_MONRO</name>
<protein>
    <recommendedName>
        <fullName evidence="4">CCHC-type domain-containing protein</fullName>
    </recommendedName>
</protein>
<feature type="compositionally biased region" description="Basic and acidic residues" evidence="3">
    <location>
        <begin position="627"/>
        <end position="640"/>
    </location>
</feature>
<evidence type="ECO:0000313" key="5">
    <source>
        <dbReference type="EMBL" id="ESK82711.1"/>
    </source>
</evidence>
<dbReference type="OrthoDB" id="3033280at2759"/>
<feature type="compositionally biased region" description="Polar residues" evidence="3">
    <location>
        <begin position="558"/>
        <end position="568"/>
    </location>
</feature>
<dbReference type="InterPro" id="IPR001878">
    <property type="entry name" value="Znf_CCHC"/>
</dbReference>
<sequence length="914" mass="104014">MKRKCMRVQPEPRLFDPFKHPQGEVTKIETNMFKYKHSVYSYGLHVKFFLETSLDPHLPSLSSNLRLMFIESQHPFVVLADLPCIDHWSFEDADCEQQSCVVEFGGNSEDNELVPYSGLLTVPMRKLEKVVRVGDYVNVVAGMKKGEEELVTEKNGTDLHIFCIEPSLCKLGEPSSAGNQKGKLFCAQKQSDLVVHTNSVKLGSPPFTLDHGPWFNVRVVVNTVKGVSTFEKKQERVKLRIRDTYLHQYHGLHRQVKHVRRTGPNKLGVFVYIAVLDVTTELEPQDLLDEKALLSTTARVFTGDEYTSPPPTPLRLSPSLPSPPPLPVPTASSLPTVYHWCLHPSFIDKLVQVKFADLPKPTFLQTTKRPTGVIVPMQKMGCLWQDVLHSEVQKCPVRSFTNQLLMVIVDSKEEHIGKLVQVITVNPKMTWMPAEVPELLDIDPDNLALTDETSEAKANAKLTFDTIWSAARTQPPETLTRKTKTPPWTESQLEKDIKEAEARRHGLLTQSISNPGGRVIPPLTQASRRELLTPLPLPLPTNLPLTETSEEHPETKKTSIPLSISTGSEEIRSEEETPPFTPKKLELNTLNTSSTSAEELDPFQCLLQVLKKSPRSTKQSQIEEMLEDKKPLGSRPKVEPPAEEAVISATVPVQMVTAEKEIKAALPRAFEGYWKDTKKFLREVLLYIALNPKVFTTDQSKKLFLLSYMTDGPGEFWKNDKTDLLLVFDPEVEKVSWMKERADEYTYQFAYLAKQTGYNDAAQIVAFKRRLPKSLALKIMTRPEGAPTNIKDWMNTAILFDESYKQAMEYGKTWDNDNGRKPKQSFRKKEEVAIKQQQISEVDRKEYMAKGLCFRCGRGGHWIRDCLDSPKKDEKKREELKRLTREERYAKIKALVNDQPEEEKNSLINLMELE</sequence>
<keyword evidence="1" id="KW-0507">mRNA processing</keyword>
<dbReference type="EMBL" id="AWSO01001820">
    <property type="protein sequence ID" value="ESK82711.1"/>
    <property type="molecule type" value="Genomic_DNA"/>
</dbReference>
<dbReference type="InterPro" id="IPR036875">
    <property type="entry name" value="Znf_CCHC_sf"/>
</dbReference>
<feature type="non-terminal residue" evidence="5">
    <location>
        <position position="914"/>
    </location>
</feature>
<feature type="region of interest" description="Disordered" evidence="3">
    <location>
        <begin position="534"/>
        <end position="586"/>
    </location>
</feature>
<dbReference type="GO" id="GO:0006397">
    <property type="term" value="P:mRNA processing"/>
    <property type="evidence" value="ECO:0007669"/>
    <property type="project" value="UniProtKB-KW"/>
</dbReference>
<feature type="region of interest" description="Disordered" evidence="3">
    <location>
        <begin position="304"/>
        <end position="327"/>
    </location>
</feature>
<feature type="domain" description="CCHC-type" evidence="4">
    <location>
        <begin position="853"/>
        <end position="866"/>
    </location>
</feature>
<proteinExistence type="predicted"/>
<dbReference type="SUPFAM" id="SSF57756">
    <property type="entry name" value="Retrovirus zinc finger-like domains"/>
    <property type="match status" value="1"/>
</dbReference>
<dbReference type="HOGENOM" id="CLU_318480_0_0_1"/>
<evidence type="ECO:0000256" key="3">
    <source>
        <dbReference type="SAM" id="MobiDB-lite"/>
    </source>
</evidence>
<dbReference type="AlphaFoldDB" id="V2WQC0"/>
<dbReference type="GO" id="GO:0003676">
    <property type="term" value="F:nucleic acid binding"/>
    <property type="evidence" value="ECO:0007669"/>
    <property type="project" value="InterPro"/>
</dbReference>
<evidence type="ECO:0000256" key="2">
    <source>
        <dbReference type="PROSITE-ProRule" id="PRU00047"/>
    </source>
</evidence>
<dbReference type="SMART" id="SM00343">
    <property type="entry name" value="ZnF_C2HC"/>
    <property type="match status" value="1"/>
</dbReference>
<evidence type="ECO:0000256" key="1">
    <source>
        <dbReference type="ARBA" id="ARBA00022664"/>
    </source>
</evidence>
<feature type="region of interest" description="Disordered" evidence="3">
    <location>
        <begin position="616"/>
        <end position="643"/>
    </location>
</feature>
<dbReference type="KEGG" id="mrr:Moror_5693"/>
<keyword evidence="2" id="KW-0863">Zinc-finger</keyword>
<keyword evidence="2" id="KW-0479">Metal-binding</keyword>